<reference evidence="1" key="1">
    <citation type="journal article" date="2021" name="Proc. Natl. Acad. Sci. U.S.A.">
        <title>A Catalog of Tens of Thousands of Viruses from Human Metagenomes Reveals Hidden Associations with Chronic Diseases.</title>
        <authorList>
            <person name="Tisza M.J."/>
            <person name="Buck C.B."/>
        </authorList>
    </citation>
    <scope>NUCLEOTIDE SEQUENCE</scope>
    <source>
        <strain evidence="1">CtgmM3</strain>
    </source>
</reference>
<accession>A0A8S5TJX8</accession>
<sequence>MFLPFCLVLAEGQREQIWSVPIEVPTHELPEKGHKEIRVLLSQLSQVVL</sequence>
<proteinExistence type="predicted"/>
<evidence type="ECO:0000313" key="1">
    <source>
        <dbReference type="EMBL" id="DAF63473.1"/>
    </source>
</evidence>
<protein>
    <submittedName>
        <fullName evidence="1">Uncharacterized protein</fullName>
    </submittedName>
</protein>
<organism evidence="1">
    <name type="scientific">Siphoviridae sp. ctgmM3</name>
    <dbReference type="NCBI Taxonomy" id="2827912"/>
    <lineage>
        <taxon>Viruses</taxon>
        <taxon>Duplodnaviria</taxon>
        <taxon>Heunggongvirae</taxon>
        <taxon>Uroviricota</taxon>
        <taxon>Caudoviricetes</taxon>
    </lineage>
</organism>
<name>A0A8S5TJX8_9CAUD</name>
<dbReference type="EMBL" id="BK032840">
    <property type="protein sequence ID" value="DAF63473.1"/>
    <property type="molecule type" value="Genomic_DNA"/>
</dbReference>